<dbReference type="Proteomes" id="UP001597189">
    <property type="component" value="Unassembled WGS sequence"/>
</dbReference>
<protein>
    <submittedName>
        <fullName evidence="1">Uncharacterized protein</fullName>
    </submittedName>
</protein>
<name>A0ABW4CXV1_9LACO</name>
<accession>A0ABW4CXV1</accession>
<evidence type="ECO:0000313" key="1">
    <source>
        <dbReference type="EMBL" id="MFD1454136.1"/>
    </source>
</evidence>
<comment type="caution">
    <text evidence="1">The sequence shown here is derived from an EMBL/GenBank/DDBJ whole genome shotgun (WGS) entry which is preliminary data.</text>
</comment>
<reference evidence="2" key="1">
    <citation type="journal article" date="2019" name="Int. J. Syst. Evol. Microbiol.">
        <title>The Global Catalogue of Microorganisms (GCM) 10K type strain sequencing project: providing services to taxonomists for standard genome sequencing and annotation.</title>
        <authorList>
            <consortium name="The Broad Institute Genomics Platform"/>
            <consortium name="The Broad Institute Genome Sequencing Center for Infectious Disease"/>
            <person name="Wu L."/>
            <person name="Ma J."/>
        </authorList>
    </citation>
    <scope>NUCLEOTIDE SEQUENCE [LARGE SCALE GENOMIC DNA]</scope>
    <source>
        <strain evidence="2">CCM 8979</strain>
    </source>
</reference>
<gene>
    <name evidence="1" type="ORF">ACFQ44_00410</name>
</gene>
<evidence type="ECO:0000313" key="2">
    <source>
        <dbReference type="Proteomes" id="UP001597189"/>
    </source>
</evidence>
<dbReference type="RefSeq" id="WP_203642684.1">
    <property type="nucleotide sequence ID" value="NZ_BOLN01000001.1"/>
</dbReference>
<keyword evidence="2" id="KW-1185">Reference proteome</keyword>
<sequence length="170" mass="19289">MTLHLLTPETLTVLTHHNADPQTTYIDGRVAANYGVCHRVYRPWTFDTDFLVASLLYYGTPILPPALLNQRVRQFTSQQHGRYFFTNQTDNITRGCAQIAGVSNDDFHLRLAQARLAFKDLELTPKFPLDPVADVRYPQQLWLLCQLVAKADRTTIQQFMTLLLGGPDAA</sequence>
<proteinExistence type="predicted"/>
<organism evidence="1 2">
    <name type="scientific">Levilactobacillus lanxiensis</name>
    <dbReference type="NCBI Taxonomy" id="2799568"/>
    <lineage>
        <taxon>Bacteria</taxon>
        <taxon>Bacillati</taxon>
        <taxon>Bacillota</taxon>
        <taxon>Bacilli</taxon>
        <taxon>Lactobacillales</taxon>
        <taxon>Lactobacillaceae</taxon>
        <taxon>Levilactobacillus</taxon>
    </lineage>
</organism>
<dbReference type="EMBL" id="JBHTOD010000001">
    <property type="protein sequence ID" value="MFD1454136.1"/>
    <property type="molecule type" value="Genomic_DNA"/>
</dbReference>